<dbReference type="InterPro" id="IPR041411">
    <property type="entry name" value="Ldi"/>
</dbReference>
<comment type="caution">
    <text evidence="2">The sequence shown here is derived from an EMBL/GenBank/DDBJ whole genome shotgun (WGS) entry which is preliminary data.</text>
</comment>
<evidence type="ECO:0000313" key="3">
    <source>
        <dbReference type="Proteomes" id="UP000268094"/>
    </source>
</evidence>
<dbReference type="AlphaFoldDB" id="A0A3A8IRV5"/>
<evidence type="ECO:0000259" key="1">
    <source>
        <dbReference type="Pfam" id="PF18566"/>
    </source>
</evidence>
<evidence type="ECO:0000313" key="2">
    <source>
        <dbReference type="EMBL" id="RKG86259.1"/>
    </source>
</evidence>
<keyword evidence="3" id="KW-1185">Reference proteome</keyword>
<gene>
    <name evidence="2" type="ORF">D7V88_18280</name>
</gene>
<dbReference type="EMBL" id="RAVZ01000117">
    <property type="protein sequence ID" value="RKG86259.1"/>
    <property type="molecule type" value="Genomic_DNA"/>
</dbReference>
<sequence>MRRGLFLAVAVAVWLPMLHWFFSPGDLSELAGALASRQRVFSLQEESVERDVLHRTNPEWDLMVRTFCVLSFANLALSEPARKAEHLAVVDAWIARTLRDERRAHEAFFLPYVNGAPFRDPAGRSLFVDGELALMLAARQLVEPRADYAPLLRERVDLITDQLERAPVLSGESYPDEGWTFCNTVALAALRLSDTVDGRDHGPLLRRWVVSAREHLMDAKQGLLVSSFTYEGVTKDGPEGSTLWLAAHMLQVVDADFAREQYQRARQALMGQALGFAWAAEWPVDGEAVQDIDSGPTIPWVNANAGSSGLALVGAAAFDDEAVLHGLLTSLHFAAFPVRDETGLRFAAGNLLADAVLLYSLVEGPLWRLALTSPRLESHR</sequence>
<accession>A0A3A8IRV5</accession>
<dbReference type="Proteomes" id="UP000268094">
    <property type="component" value="Unassembled WGS sequence"/>
</dbReference>
<organism evidence="2 3">
    <name type="scientific">Corallococcus terminator</name>
    <dbReference type="NCBI Taxonomy" id="2316733"/>
    <lineage>
        <taxon>Bacteria</taxon>
        <taxon>Pseudomonadati</taxon>
        <taxon>Myxococcota</taxon>
        <taxon>Myxococcia</taxon>
        <taxon>Myxococcales</taxon>
        <taxon>Cystobacterineae</taxon>
        <taxon>Myxococcaceae</taxon>
        <taxon>Corallococcus</taxon>
    </lineage>
</organism>
<dbReference type="Pfam" id="PF18566">
    <property type="entry name" value="Ldi"/>
    <property type="match status" value="1"/>
</dbReference>
<name>A0A3A8IRV5_9BACT</name>
<proteinExistence type="predicted"/>
<protein>
    <recommendedName>
        <fullName evidence="1">Linalool dehydratase/isomerase domain-containing protein</fullName>
    </recommendedName>
</protein>
<dbReference type="RefSeq" id="WP_120541923.1">
    <property type="nucleotide sequence ID" value="NZ_RAVZ01000117.1"/>
</dbReference>
<dbReference type="OrthoDB" id="871494at2"/>
<reference evidence="3" key="1">
    <citation type="submission" date="2018-09" db="EMBL/GenBank/DDBJ databases">
        <authorList>
            <person name="Livingstone P.G."/>
            <person name="Whitworth D.E."/>
        </authorList>
    </citation>
    <scope>NUCLEOTIDE SEQUENCE [LARGE SCALE GENOMIC DNA]</scope>
    <source>
        <strain evidence="3">CA054A</strain>
    </source>
</reference>
<feature type="domain" description="Linalool dehydratase/isomerase" evidence="1">
    <location>
        <begin position="159"/>
        <end position="347"/>
    </location>
</feature>